<evidence type="ECO:0008006" key="4">
    <source>
        <dbReference type="Google" id="ProtNLM"/>
    </source>
</evidence>
<protein>
    <recommendedName>
        <fullName evidence="4">FtsK domain-containing protein</fullName>
    </recommendedName>
</protein>
<feature type="region of interest" description="Disordered" evidence="1">
    <location>
        <begin position="1"/>
        <end position="21"/>
    </location>
</feature>
<sequence length="475" mass="50812">MTTTDIPAGLETPSDKPKRWDFSRDAVTPGRLTAWGAELACASALIAPLAEIPWEAGATAGVVCTGAAVVYEKARGSWRRVTVARASSWLATTGWLSYALATRPTLLTMAVGVSIWGAGAAVNIGMDKWGEETRAAEKELHRRLDQGEQIKAAQDGWARLLYDICGIDGAVADPIIDRWPSGAGETVKVTLPAHLNVDCLRGYEAELAGALHLPKGGGVSFSAGGPEVPRNVVFIAITRKNMMSGAIPYPRLTPTTINRPVGFGVIGNGSEAGLNLKDEGFIAIGAQGSGKTALMKTLGLGLVRCIDALVWDMDTSAKMSAVFVNPWLRYGIGVPLIDWPATNEDECRLMVLAARVVIAARKTEYADLLEDEDIDNLPARPEIPAIHIRVDETKSMPDDVLEGIDFIIEEGRSVNVRVSNTGLRATRDYITGAMDELTPGRIGLRTNNASELDMLFPGFGAPDMAIFTDPEPSCT</sequence>
<keyword evidence="3" id="KW-1185">Reference proteome</keyword>
<evidence type="ECO:0000256" key="1">
    <source>
        <dbReference type="SAM" id="MobiDB-lite"/>
    </source>
</evidence>
<comment type="caution">
    <text evidence="2">The sequence shown here is derived from an EMBL/GenBank/DDBJ whole genome shotgun (WGS) entry which is preliminary data.</text>
</comment>
<organism evidence="2 3">
    <name type="scientific">Streptomyces machairae</name>
    <dbReference type="NCBI Taxonomy" id="3134109"/>
    <lineage>
        <taxon>Bacteria</taxon>
        <taxon>Bacillati</taxon>
        <taxon>Actinomycetota</taxon>
        <taxon>Actinomycetes</taxon>
        <taxon>Kitasatosporales</taxon>
        <taxon>Streptomycetaceae</taxon>
        <taxon>Streptomyces</taxon>
    </lineage>
</organism>
<accession>A0ABU8UTE7</accession>
<evidence type="ECO:0000313" key="3">
    <source>
        <dbReference type="Proteomes" id="UP001376459"/>
    </source>
</evidence>
<dbReference type="EMBL" id="JBBKAK010000001">
    <property type="protein sequence ID" value="MEJ8671887.1"/>
    <property type="molecule type" value="Genomic_DNA"/>
</dbReference>
<dbReference type="InterPro" id="IPR027417">
    <property type="entry name" value="P-loop_NTPase"/>
</dbReference>
<dbReference type="Gene3D" id="3.40.50.300">
    <property type="entry name" value="P-loop containing nucleotide triphosphate hydrolases"/>
    <property type="match status" value="1"/>
</dbReference>
<gene>
    <name evidence="2" type="ORF">WKI71_36645</name>
</gene>
<reference evidence="2 3" key="1">
    <citation type="submission" date="2024-03" db="EMBL/GenBank/DDBJ databases">
        <title>Novel Streptomyces species of biotechnological and ecological value are a feature of Machair soil.</title>
        <authorList>
            <person name="Prole J.R."/>
            <person name="Goodfellow M."/>
            <person name="Allenby N."/>
            <person name="Ward A.C."/>
        </authorList>
    </citation>
    <scope>NUCLEOTIDE SEQUENCE [LARGE SCALE GENOMIC DNA]</scope>
    <source>
        <strain evidence="2 3">MS1.AVA.1</strain>
    </source>
</reference>
<name>A0ABU8UTE7_9ACTN</name>
<proteinExistence type="predicted"/>
<dbReference type="Proteomes" id="UP001376459">
    <property type="component" value="Unassembled WGS sequence"/>
</dbReference>
<evidence type="ECO:0000313" key="2">
    <source>
        <dbReference type="EMBL" id="MEJ8671887.1"/>
    </source>
</evidence>